<dbReference type="GO" id="GO:0046872">
    <property type="term" value="F:metal ion binding"/>
    <property type="evidence" value="ECO:0007669"/>
    <property type="project" value="UniProtKB-KW"/>
</dbReference>
<dbReference type="InterPro" id="IPR017941">
    <property type="entry name" value="Rieske_2Fe-2S"/>
</dbReference>
<dbReference type="InterPro" id="IPR036188">
    <property type="entry name" value="FAD/NAD-bd_sf"/>
</dbReference>
<keyword evidence="4" id="KW-0408">Iron</keyword>
<evidence type="ECO:0000256" key="4">
    <source>
        <dbReference type="ARBA" id="ARBA00023004"/>
    </source>
</evidence>
<reference evidence="8 9" key="1">
    <citation type="submission" date="2016-08" db="EMBL/GenBank/DDBJ databases">
        <authorList>
            <person name="Seilhamer J.J."/>
        </authorList>
    </citation>
    <scope>NUCLEOTIDE SEQUENCE [LARGE SCALE GENOMIC DNA]</scope>
    <source>
        <strain evidence="8 9">HBR26</strain>
    </source>
</reference>
<evidence type="ECO:0000256" key="2">
    <source>
        <dbReference type="ARBA" id="ARBA00022723"/>
    </source>
</evidence>
<dbReference type="InterPro" id="IPR006076">
    <property type="entry name" value="FAD-dep_OxRdtase"/>
</dbReference>
<dbReference type="SUPFAM" id="SSF51905">
    <property type="entry name" value="FAD/NAD(P)-binding domain"/>
    <property type="match status" value="1"/>
</dbReference>
<dbReference type="PRINTS" id="PR00162">
    <property type="entry name" value="RIESKE"/>
</dbReference>
<keyword evidence="1" id="KW-0001">2Fe-2S</keyword>
<evidence type="ECO:0000259" key="7">
    <source>
        <dbReference type="PROSITE" id="PS51296"/>
    </source>
</evidence>
<name>A0A1C3XXQ5_9HYPH</name>
<organism evidence="8 9">
    <name type="scientific">Rhizobium aethiopicum</name>
    <dbReference type="NCBI Taxonomy" id="1138170"/>
    <lineage>
        <taxon>Bacteria</taxon>
        <taxon>Pseudomonadati</taxon>
        <taxon>Pseudomonadota</taxon>
        <taxon>Alphaproteobacteria</taxon>
        <taxon>Hyphomicrobiales</taxon>
        <taxon>Rhizobiaceae</taxon>
        <taxon>Rhizobium/Agrobacterium group</taxon>
        <taxon>Rhizobium</taxon>
    </lineage>
</organism>
<keyword evidence="6" id="KW-1015">Disulfide bond</keyword>
<dbReference type="RefSeq" id="WP_092748353.1">
    <property type="nucleotide sequence ID" value="NZ_FMAJ01000002.1"/>
</dbReference>
<dbReference type="Pfam" id="PF00355">
    <property type="entry name" value="Rieske"/>
    <property type="match status" value="1"/>
</dbReference>
<evidence type="ECO:0000256" key="1">
    <source>
        <dbReference type="ARBA" id="ARBA00022714"/>
    </source>
</evidence>
<dbReference type="GO" id="GO:0051537">
    <property type="term" value="F:2 iron, 2 sulfur cluster binding"/>
    <property type="evidence" value="ECO:0007669"/>
    <property type="project" value="UniProtKB-KW"/>
</dbReference>
<dbReference type="PANTHER" id="PTHR13847">
    <property type="entry name" value="SARCOSINE DEHYDROGENASE-RELATED"/>
    <property type="match status" value="1"/>
</dbReference>
<accession>A0A1C3XXQ5</accession>
<dbReference type="InterPro" id="IPR005805">
    <property type="entry name" value="Rieske_Fe-S_prot_C"/>
</dbReference>
<evidence type="ECO:0000313" key="8">
    <source>
        <dbReference type="EMBL" id="SCB57028.1"/>
    </source>
</evidence>
<keyword evidence="5" id="KW-0411">Iron-sulfur</keyword>
<dbReference type="PROSITE" id="PS51296">
    <property type="entry name" value="RIESKE"/>
    <property type="match status" value="1"/>
</dbReference>
<evidence type="ECO:0000256" key="5">
    <source>
        <dbReference type="ARBA" id="ARBA00023014"/>
    </source>
</evidence>
<dbReference type="GO" id="GO:0005737">
    <property type="term" value="C:cytoplasm"/>
    <property type="evidence" value="ECO:0007669"/>
    <property type="project" value="TreeGrafter"/>
</dbReference>
<dbReference type="AlphaFoldDB" id="A0A1C3XXQ5"/>
<evidence type="ECO:0000256" key="6">
    <source>
        <dbReference type="ARBA" id="ARBA00023157"/>
    </source>
</evidence>
<protein>
    <submittedName>
        <fullName evidence="8">Glycine/D-amino acid oxidase</fullName>
    </submittedName>
</protein>
<gene>
    <name evidence="8" type="ORF">GA0061105_10214</name>
</gene>
<dbReference type="Proteomes" id="UP000198723">
    <property type="component" value="Unassembled WGS sequence"/>
</dbReference>
<sequence length="506" mass="54849">MNVSDERTVSLWAPLRVMPDSTPLTRNDEADAVIIGSGIAGLSVAYELALAGQKVIVIDRGQIGSGMTARTTAHLSSICDDYFSKLIDLRGRELARQFYESQSAAIDRIEGIQGSEGIACDFRRVDGFLFPSSEGQEADLKRELDAALQIGVAVEKVTGLPFAGCTATPALRYSSQATFHPLKYLRGLTAGIRARGGKLFCDTVVEGVEETEGGVRASTNSGFTVTGKWAVVATNSPINDRVAIHTKQAPYRTYALSFEIERGAIADGLYWDTEDPYHYVRLQPGDGATDFLIVGGEDHKTGAVDDALERFDALTAWTRRLVPDIGIETHRWSGQVMETIDYAAFIGRNPGNDRVYVVTGDSGEGMTHGVVASLLIRDLVLNGDSPWREVYEPSRKTARAIGDYLMENATAIKNFAEYVAPGELDSVDKLKPGEGAIIREGLTKIAAFRTEDGTLYKQSASCTHIGCHVHWNSLEHCWDCPCHGSHFAVDGTALNGPAVSPLADIR</sequence>
<dbReference type="Gene3D" id="2.102.10.10">
    <property type="entry name" value="Rieske [2Fe-2S] iron-sulphur domain"/>
    <property type="match status" value="1"/>
</dbReference>
<feature type="domain" description="Rieske" evidence="7">
    <location>
        <begin position="422"/>
        <end position="506"/>
    </location>
</feature>
<dbReference type="GO" id="GO:0016491">
    <property type="term" value="F:oxidoreductase activity"/>
    <property type="evidence" value="ECO:0007669"/>
    <property type="project" value="UniProtKB-KW"/>
</dbReference>
<dbReference type="FunFam" id="2.102.10.10:FF:000014">
    <property type="entry name" value="Oxidoreductase, FAD dependent"/>
    <property type="match status" value="1"/>
</dbReference>
<proteinExistence type="predicted"/>
<dbReference type="Pfam" id="PF01266">
    <property type="entry name" value="DAO"/>
    <property type="match status" value="1"/>
</dbReference>
<dbReference type="GO" id="GO:0016020">
    <property type="term" value="C:membrane"/>
    <property type="evidence" value="ECO:0007669"/>
    <property type="project" value="InterPro"/>
</dbReference>
<evidence type="ECO:0000256" key="3">
    <source>
        <dbReference type="ARBA" id="ARBA00023002"/>
    </source>
</evidence>
<dbReference type="Gene3D" id="3.30.9.10">
    <property type="entry name" value="D-Amino Acid Oxidase, subunit A, domain 2"/>
    <property type="match status" value="1"/>
</dbReference>
<keyword evidence="2" id="KW-0479">Metal-binding</keyword>
<keyword evidence="3" id="KW-0560">Oxidoreductase</keyword>
<dbReference type="EMBL" id="FMAJ01000002">
    <property type="protein sequence ID" value="SCB57028.1"/>
    <property type="molecule type" value="Genomic_DNA"/>
</dbReference>
<dbReference type="Gene3D" id="3.50.50.60">
    <property type="entry name" value="FAD/NAD(P)-binding domain"/>
    <property type="match status" value="1"/>
</dbReference>
<dbReference type="InterPro" id="IPR036922">
    <property type="entry name" value="Rieske_2Fe-2S_sf"/>
</dbReference>
<dbReference type="PANTHER" id="PTHR13847:SF281">
    <property type="entry name" value="FAD DEPENDENT OXIDOREDUCTASE DOMAIN-CONTAINING PROTEIN"/>
    <property type="match status" value="1"/>
</dbReference>
<evidence type="ECO:0000313" key="9">
    <source>
        <dbReference type="Proteomes" id="UP000198723"/>
    </source>
</evidence>
<dbReference type="SUPFAM" id="SSF50022">
    <property type="entry name" value="ISP domain"/>
    <property type="match status" value="1"/>
</dbReference>
<dbReference type="STRING" id="1138170.GA0061105_10214"/>